<dbReference type="GO" id="GO:0022857">
    <property type="term" value="F:transmembrane transporter activity"/>
    <property type="evidence" value="ECO:0007669"/>
    <property type="project" value="InterPro"/>
</dbReference>
<dbReference type="InterPro" id="IPR003400">
    <property type="entry name" value="ExbD"/>
</dbReference>
<protein>
    <recommendedName>
        <fullName evidence="8">Protein TolR</fullName>
    </recommendedName>
</protein>
<keyword evidence="2" id="KW-1003">Cell membrane</keyword>
<keyword evidence="4 6" id="KW-1133">Transmembrane helix</keyword>
<name>A0A382ZIN1_9ZZZZ</name>
<sequence>MSEINVTPFVDVMLVLLIVFMVTAPLLTVGIPVDLPKIKANALTDQKDPIEITVKLDGTVYLGESIVEVDNIIPRLN</sequence>
<evidence type="ECO:0000256" key="2">
    <source>
        <dbReference type="ARBA" id="ARBA00022475"/>
    </source>
</evidence>
<gene>
    <name evidence="7" type="ORF">METZ01_LOCUS448004</name>
</gene>
<evidence type="ECO:0008006" key="8">
    <source>
        <dbReference type="Google" id="ProtNLM"/>
    </source>
</evidence>
<evidence type="ECO:0000256" key="3">
    <source>
        <dbReference type="ARBA" id="ARBA00022692"/>
    </source>
</evidence>
<dbReference type="AlphaFoldDB" id="A0A382ZIN1"/>
<dbReference type="Pfam" id="PF02472">
    <property type="entry name" value="ExbD"/>
    <property type="match status" value="1"/>
</dbReference>
<dbReference type="EMBL" id="UINC01184095">
    <property type="protein sequence ID" value="SVD95150.1"/>
    <property type="molecule type" value="Genomic_DNA"/>
</dbReference>
<dbReference type="PANTHER" id="PTHR30558">
    <property type="entry name" value="EXBD MEMBRANE COMPONENT OF PMF-DRIVEN MACROMOLECULE IMPORT SYSTEM"/>
    <property type="match status" value="1"/>
</dbReference>
<evidence type="ECO:0000256" key="1">
    <source>
        <dbReference type="ARBA" id="ARBA00004162"/>
    </source>
</evidence>
<feature type="non-terminal residue" evidence="7">
    <location>
        <position position="77"/>
    </location>
</feature>
<evidence type="ECO:0000256" key="4">
    <source>
        <dbReference type="ARBA" id="ARBA00022989"/>
    </source>
</evidence>
<dbReference type="PANTHER" id="PTHR30558:SF7">
    <property type="entry name" value="TOL-PAL SYSTEM PROTEIN TOLR"/>
    <property type="match status" value="1"/>
</dbReference>
<proteinExistence type="predicted"/>
<dbReference type="GO" id="GO:0005886">
    <property type="term" value="C:plasma membrane"/>
    <property type="evidence" value="ECO:0007669"/>
    <property type="project" value="UniProtKB-SubCell"/>
</dbReference>
<evidence type="ECO:0000256" key="6">
    <source>
        <dbReference type="SAM" id="Phobius"/>
    </source>
</evidence>
<feature type="transmembrane region" description="Helical" evidence="6">
    <location>
        <begin position="12"/>
        <end position="33"/>
    </location>
</feature>
<evidence type="ECO:0000256" key="5">
    <source>
        <dbReference type="ARBA" id="ARBA00023136"/>
    </source>
</evidence>
<evidence type="ECO:0000313" key="7">
    <source>
        <dbReference type="EMBL" id="SVD95150.1"/>
    </source>
</evidence>
<reference evidence="7" key="1">
    <citation type="submission" date="2018-05" db="EMBL/GenBank/DDBJ databases">
        <authorList>
            <person name="Lanie J.A."/>
            <person name="Ng W.-L."/>
            <person name="Kazmierczak K.M."/>
            <person name="Andrzejewski T.M."/>
            <person name="Davidsen T.M."/>
            <person name="Wayne K.J."/>
            <person name="Tettelin H."/>
            <person name="Glass J.I."/>
            <person name="Rusch D."/>
            <person name="Podicherti R."/>
            <person name="Tsui H.-C.T."/>
            <person name="Winkler M.E."/>
        </authorList>
    </citation>
    <scope>NUCLEOTIDE SEQUENCE</scope>
</reference>
<keyword evidence="5 6" id="KW-0472">Membrane</keyword>
<comment type="subcellular location">
    <subcellularLocation>
        <location evidence="1">Cell membrane</location>
        <topology evidence="1">Single-pass membrane protein</topology>
    </subcellularLocation>
</comment>
<accession>A0A382ZIN1</accession>
<organism evidence="7">
    <name type="scientific">marine metagenome</name>
    <dbReference type="NCBI Taxonomy" id="408172"/>
    <lineage>
        <taxon>unclassified sequences</taxon>
        <taxon>metagenomes</taxon>
        <taxon>ecological metagenomes</taxon>
    </lineage>
</organism>
<keyword evidence="3 6" id="KW-0812">Transmembrane</keyword>